<evidence type="ECO:0000256" key="4">
    <source>
        <dbReference type="ARBA" id="ARBA00022989"/>
    </source>
</evidence>
<accession>A0A6J4P813</accession>
<sequence length="168" mass="17647">MTEISRDDMSTLPTPPDRRRWWGLVAISLGVALIIVDSTIVNVAVPAIIGDLGIDAAQAQWVQESYAVVFAALLLVGGRLGDQFGRRQVFVAGTVVFVAASLLAALAPDGPVLIAARLAQGVGGAMLLPTSLSLINTTFRGRERGRAFAVWGPRSAVPPRSARCWAGG</sequence>
<reference evidence="8" key="1">
    <citation type="submission" date="2020-02" db="EMBL/GenBank/DDBJ databases">
        <authorList>
            <person name="Meier V. D."/>
        </authorList>
    </citation>
    <scope>NUCLEOTIDE SEQUENCE</scope>
    <source>
        <strain evidence="8">AVDCRST_MAG66</strain>
    </source>
</reference>
<feature type="transmembrane region" description="Helical" evidence="6">
    <location>
        <begin position="114"/>
        <end position="135"/>
    </location>
</feature>
<dbReference type="CDD" id="cd17321">
    <property type="entry name" value="MFS_MMR_MDR_like"/>
    <property type="match status" value="1"/>
</dbReference>
<evidence type="ECO:0000256" key="6">
    <source>
        <dbReference type="SAM" id="Phobius"/>
    </source>
</evidence>
<feature type="domain" description="Major facilitator superfamily (MFS) profile" evidence="7">
    <location>
        <begin position="23"/>
        <end position="168"/>
    </location>
</feature>
<name>A0A6J4P813_9PSEU</name>
<organism evidence="8">
    <name type="scientific">uncultured Pseudonocardia sp</name>
    <dbReference type="NCBI Taxonomy" id="211455"/>
    <lineage>
        <taxon>Bacteria</taxon>
        <taxon>Bacillati</taxon>
        <taxon>Actinomycetota</taxon>
        <taxon>Actinomycetes</taxon>
        <taxon>Pseudonocardiales</taxon>
        <taxon>Pseudonocardiaceae</taxon>
        <taxon>Pseudonocardia</taxon>
        <taxon>environmental samples</taxon>
    </lineage>
</organism>
<feature type="transmembrane region" description="Helical" evidence="6">
    <location>
        <begin position="21"/>
        <end position="49"/>
    </location>
</feature>
<dbReference type="AlphaFoldDB" id="A0A6J4P813"/>
<evidence type="ECO:0000259" key="7">
    <source>
        <dbReference type="PROSITE" id="PS50850"/>
    </source>
</evidence>
<feature type="transmembrane region" description="Helical" evidence="6">
    <location>
        <begin position="89"/>
        <end position="108"/>
    </location>
</feature>
<evidence type="ECO:0000256" key="3">
    <source>
        <dbReference type="ARBA" id="ARBA00022692"/>
    </source>
</evidence>
<keyword evidence="4 6" id="KW-1133">Transmembrane helix</keyword>
<dbReference type="PANTHER" id="PTHR42718">
    <property type="entry name" value="MAJOR FACILITATOR SUPERFAMILY MULTIDRUG TRANSPORTER MFSC"/>
    <property type="match status" value="1"/>
</dbReference>
<keyword evidence="3 6" id="KW-0812">Transmembrane</keyword>
<dbReference type="InterPro" id="IPR036259">
    <property type="entry name" value="MFS_trans_sf"/>
</dbReference>
<dbReference type="PROSITE" id="PS50850">
    <property type="entry name" value="MFS"/>
    <property type="match status" value="1"/>
</dbReference>
<evidence type="ECO:0000256" key="1">
    <source>
        <dbReference type="ARBA" id="ARBA00004651"/>
    </source>
</evidence>
<dbReference type="InterPro" id="IPR020846">
    <property type="entry name" value="MFS_dom"/>
</dbReference>
<dbReference type="GO" id="GO:0022857">
    <property type="term" value="F:transmembrane transporter activity"/>
    <property type="evidence" value="ECO:0007669"/>
    <property type="project" value="InterPro"/>
</dbReference>
<dbReference type="Pfam" id="PF07690">
    <property type="entry name" value="MFS_1"/>
    <property type="match status" value="1"/>
</dbReference>
<evidence type="ECO:0000256" key="2">
    <source>
        <dbReference type="ARBA" id="ARBA00022448"/>
    </source>
</evidence>
<evidence type="ECO:0000256" key="5">
    <source>
        <dbReference type="ARBA" id="ARBA00023136"/>
    </source>
</evidence>
<comment type="subcellular location">
    <subcellularLocation>
        <location evidence="1">Cell membrane</location>
        <topology evidence="1">Multi-pass membrane protein</topology>
    </subcellularLocation>
</comment>
<feature type="transmembrane region" description="Helical" evidence="6">
    <location>
        <begin position="61"/>
        <end position="77"/>
    </location>
</feature>
<dbReference type="PANTHER" id="PTHR42718:SF9">
    <property type="entry name" value="MAJOR FACILITATOR SUPERFAMILY MULTIDRUG TRANSPORTER MFSC"/>
    <property type="match status" value="1"/>
</dbReference>
<gene>
    <name evidence="8" type="ORF">AVDCRST_MAG66-1814</name>
</gene>
<evidence type="ECO:0000313" key="8">
    <source>
        <dbReference type="EMBL" id="CAA9407033.1"/>
    </source>
</evidence>
<keyword evidence="2" id="KW-0813">Transport</keyword>
<dbReference type="GO" id="GO:0005886">
    <property type="term" value="C:plasma membrane"/>
    <property type="evidence" value="ECO:0007669"/>
    <property type="project" value="UniProtKB-SubCell"/>
</dbReference>
<dbReference type="EMBL" id="CADCUS010000265">
    <property type="protein sequence ID" value="CAA9407033.1"/>
    <property type="molecule type" value="Genomic_DNA"/>
</dbReference>
<dbReference type="SUPFAM" id="SSF103473">
    <property type="entry name" value="MFS general substrate transporter"/>
    <property type="match status" value="1"/>
</dbReference>
<proteinExistence type="predicted"/>
<dbReference type="Gene3D" id="1.20.1720.10">
    <property type="entry name" value="Multidrug resistance protein D"/>
    <property type="match status" value="1"/>
</dbReference>
<protein>
    <submittedName>
        <fullName evidence="8">Uncharacterized MFS-type transporter</fullName>
    </submittedName>
</protein>
<dbReference type="InterPro" id="IPR011701">
    <property type="entry name" value="MFS"/>
</dbReference>
<keyword evidence="5 6" id="KW-0472">Membrane</keyword>